<dbReference type="OMA" id="PCPPNEN"/>
<feature type="compositionally biased region" description="Pro residues" evidence="1">
    <location>
        <begin position="269"/>
        <end position="285"/>
    </location>
</feature>
<dbReference type="AlphaFoldDB" id="A0A0D9QMG9"/>
<dbReference type="InterPro" id="IPR024288">
    <property type="entry name" value="SICA_C"/>
</dbReference>
<keyword evidence="2" id="KW-0472">Membrane</keyword>
<accession>A0A0D9QMG9</accession>
<feature type="region of interest" description="Disordered" evidence="1">
    <location>
        <begin position="189"/>
        <end position="209"/>
    </location>
</feature>
<proteinExistence type="predicted"/>
<keyword evidence="2" id="KW-1133">Transmembrane helix</keyword>
<feature type="compositionally biased region" description="Low complexity" evidence="1">
    <location>
        <begin position="330"/>
        <end position="342"/>
    </location>
</feature>
<evidence type="ECO:0000256" key="2">
    <source>
        <dbReference type="SAM" id="Phobius"/>
    </source>
</evidence>
<organism evidence="4 5">
    <name type="scientific">Plasmodium fragile</name>
    <dbReference type="NCBI Taxonomy" id="5857"/>
    <lineage>
        <taxon>Eukaryota</taxon>
        <taxon>Sar</taxon>
        <taxon>Alveolata</taxon>
        <taxon>Apicomplexa</taxon>
        <taxon>Aconoidasida</taxon>
        <taxon>Haemosporida</taxon>
        <taxon>Plasmodiidae</taxon>
        <taxon>Plasmodium</taxon>
        <taxon>Plasmodium (Plasmodium)</taxon>
    </lineage>
</organism>
<keyword evidence="5" id="KW-1185">Reference proteome</keyword>
<feature type="compositionally biased region" description="Gly residues" evidence="1">
    <location>
        <begin position="468"/>
        <end position="488"/>
    </location>
</feature>
<reference evidence="4 5" key="1">
    <citation type="submission" date="2014-03" db="EMBL/GenBank/DDBJ databases">
        <title>The Genome Sequence of Plasmodium fragile nilgiri.</title>
        <authorList>
            <consortium name="The Broad Institute Genomics Platform"/>
            <consortium name="The Broad Institute Genome Sequencing Center for Infectious Disease"/>
            <person name="Neafsey D."/>
            <person name="Duraisingh M."/>
            <person name="Young S.K."/>
            <person name="Zeng Q."/>
            <person name="Gargeya S."/>
            <person name="Abouelleil A."/>
            <person name="Alvarado L."/>
            <person name="Chapman S.B."/>
            <person name="Gainer-Dewar J."/>
            <person name="Goldberg J."/>
            <person name="Griggs A."/>
            <person name="Gujja S."/>
            <person name="Hansen M."/>
            <person name="Howarth C."/>
            <person name="Imamovic A."/>
            <person name="Larimer J."/>
            <person name="Pearson M."/>
            <person name="Poon T.W."/>
            <person name="Priest M."/>
            <person name="Roberts A."/>
            <person name="Saif S."/>
            <person name="Shea T."/>
            <person name="Sykes S."/>
            <person name="Wortman J."/>
            <person name="Nusbaum C."/>
            <person name="Birren B."/>
        </authorList>
    </citation>
    <scope>NUCLEOTIDE SEQUENCE [LARGE SCALE GENOMIC DNA]</scope>
    <source>
        <strain evidence="5">nilgiri</strain>
    </source>
</reference>
<dbReference type="OrthoDB" id="375150at2759"/>
<dbReference type="EMBL" id="KQ001664">
    <property type="protein sequence ID" value="KJP88229.1"/>
    <property type="molecule type" value="Genomic_DNA"/>
</dbReference>
<evidence type="ECO:0000313" key="4">
    <source>
        <dbReference type="EMBL" id="KJP88229.1"/>
    </source>
</evidence>
<feature type="compositionally biased region" description="Low complexity" evidence="1">
    <location>
        <begin position="286"/>
        <end position="304"/>
    </location>
</feature>
<dbReference type="Pfam" id="PF12879">
    <property type="entry name" value="SICA_C"/>
    <property type="match status" value="1"/>
</dbReference>
<protein>
    <recommendedName>
        <fullName evidence="3">Schizont-infected cell agglutination C-terminal domain-containing protein</fullName>
    </recommendedName>
</protein>
<dbReference type="GeneID" id="24267490"/>
<feature type="compositionally biased region" description="Basic and acidic residues" evidence="1">
    <location>
        <begin position="452"/>
        <end position="462"/>
    </location>
</feature>
<keyword evidence="2" id="KW-0812">Transmembrane</keyword>
<dbReference type="VEuPathDB" id="PlasmoDB:AK88_02176"/>
<feature type="domain" description="Schizont-infected cell agglutination C-terminal" evidence="3">
    <location>
        <begin position="527"/>
        <end position="631"/>
    </location>
</feature>
<evidence type="ECO:0000256" key="1">
    <source>
        <dbReference type="SAM" id="MobiDB-lite"/>
    </source>
</evidence>
<feature type="compositionally biased region" description="Polar residues" evidence="1">
    <location>
        <begin position="345"/>
        <end position="374"/>
    </location>
</feature>
<name>A0A0D9QMG9_PLAFR</name>
<feature type="region of interest" description="Disordered" evidence="1">
    <location>
        <begin position="568"/>
        <end position="590"/>
    </location>
</feature>
<dbReference type="Proteomes" id="UP000054561">
    <property type="component" value="Unassembled WGS sequence"/>
</dbReference>
<dbReference type="RefSeq" id="XP_012335233.1">
    <property type="nucleotide sequence ID" value="XM_012479810.1"/>
</dbReference>
<evidence type="ECO:0000259" key="3">
    <source>
        <dbReference type="Pfam" id="PF12879"/>
    </source>
</evidence>
<evidence type="ECO:0000313" key="5">
    <source>
        <dbReference type="Proteomes" id="UP000054561"/>
    </source>
</evidence>
<feature type="region of interest" description="Disordered" evidence="1">
    <location>
        <begin position="226"/>
        <end position="496"/>
    </location>
</feature>
<feature type="compositionally biased region" description="Pro residues" evidence="1">
    <location>
        <begin position="415"/>
        <end position="427"/>
    </location>
</feature>
<feature type="transmembrane region" description="Helical" evidence="2">
    <location>
        <begin position="506"/>
        <end position="529"/>
    </location>
</feature>
<sequence>MATGSVRCKENLRTKLWDDIITVLEAFVKFLETFEQDGLMETWATSCNDAAYTDRYILDPNHKERTMCRLMLGALMFKNGWRGAQQDIAAWGEDAALMQFVQCAIVSIYMYYLLEINCGQRKGVDQAFTIMSGLERGFPSLGMPVNACRWETHDATGLGTTKIKPGIRSWLSENEYMSGKIAAIRHRAHCAQGSQAKEKARSQVSPETIKREILDKLGDLKKEVQTKKQEYEQAGRSPSSLKNSDAAKDKGKASTTSQSGEGVGRTAPPKTPAPPPPPPPEPARPAAPSEPTGANGAAAPTGAGDQPTQVPTESNGGSATEHTTSKDGHGSSAVAGAAPAAPESQPLTPVSTMGQAPDTGSTPDVATTISSSTPGAPPTQADPVDAVPGSQAPVHSVDQSTADRAGQGVAVGNDDPPPLNPPKPNPNPDQSGSSGSFSDADLADGVSGGEGKGGESGEKDADSAGSASPGGGTSTSGGGGGGAGGSGTEVGTPSVPPGLTWEDVTWYTPAIIPAVVGIGLIAFFLWKYFAYLGKKRRRMFRTVRDVPSPPLDEEILEHLQRAELPPPAYGYTMIRDTQPASTSARRRRQPRVHKRTIIDLHLEVLNECEVTEWEHVKDDYWQILVQEFMGGNNGHSSCPDAPSTNQGPPGINVSFTVDPPTDSDATDPCPPNEHDPWSCMETIQFPTDPCPPNKDDPDPWSCVDTIQLATHPCPPNENDPDPWSCMKSIQLATDPCAPHDPDPWSCMETIQLQTHPCAPNEDDPDPWTCMENIQLATDTSPPNEHDPDPWSCMETRQLATHPCPPNENDPDPWSCMENIPLATDPCPDDDPDPCSSMQTTHCMETIQLDTAPDPHSSPGNENRGPDCTNWINWIELHKHLLRECTTQPWLLQLKADWTQYLREHIAADDVSGHIHNGEAATLQMSTLRLWKAWVAQQHRQMSTYKEEQWFPHLFNNVEEEIESQTVEVPGVEKDLEVEQVKGTEDRVRDLPRSQPLHPQPYMKKRLTAKICILLLALVIEACELECRLQQTELYVDDLLEQL</sequence>
<feature type="compositionally biased region" description="Polar residues" evidence="1">
    <location>
        <begin position="306"/>
        <end position="322"/>
    </location>
</feature>
<gene>
    <name evidence="4" type="ORF">AK88_02176</name>
</gene>